<dbReference type="RefSeq" id="WP_099149480.1">
    <property type="nucleotide sequence ID" value="NZ_PDUD01000011.1"/>
</dbReference>
<organism evidence="2 3">
    <name type="scientific">Flavilitoribacter nigricans (strain ATCC 23147 / DSM 23189 / NBRC 102662 / NCIMB 1420 / SS-2)</name>
    <name type="common">Lewinella nigricans</name>
    <dbReference type="NCBI Taxonomy" id="1122177"/>
    <lineage>
        <taxon>Bacteria</taxon>
        <taxon>Pseudomonadati</taxon>
        <taxon>Bacteroidota</taxon>
        <taxon>Saprospiria</taxon>
        <taxon>Saprospirales</taxon>
        <taxon>Lewinellaceae</taxon>
        <taxon>Flavilitoribacter</taxon>
    </lineage>
</organism>
<dbReference type="OrthoDB" id="9769132at2"/>
<proteinExistence type="predicted"/>
<dbReference type="Pfam" id="PF02470">
    <property type="entry name" value="MlaD"/>
    <property type="match status" value="1"/>
</dbReference>
<feature type="domain" description="Mce/MlaD" evidence="1">
    <location>
        <begin position="34"/>
        <end position="110"/>
    </location>
</feature>
<evidence type="ECO:0000313" key="2">
    <source>
        <dbReference type="EMBL" id="PHN07145.1"/>
    </source>
</evidence>
<sequence length="349" mass="37662">MSNELKVALLAIAALLLAFWGYKFILGNNILEKSNTFQVLYDDIAGLQEGTAVQINGVTVGSVTGITLLDNDDQQVLVELTLSADYKIPKQTDVVIVADGVMGGKKVYLEYERPCSGDDCAESGAFLNGEIRGVLASMIGTDDLGAYMEQLKDVMGALVDTLNQTLLDENSNSPIAKSLRNLEATTANLQSSTRQVDGLLRRSSGAIEGTMANINSLTSELNSQKEALASFIANADSLSGQLVEADLRKTMAEVNATIAGLQATLATADRALSGISMTMEKLSSGEGTLGKLLQDEQLYYDLRELSTSTDSLMEDIQERPYRYIPFKGRNRVKRYDRKDEALESAGGSN</sequence>
<dbReference type="InterPro" id="IPR003399">
    <property type="entry name" value="Mce/MlaD"/>
</dbReference>
<protein>
    <recommendedName>
        <fullName evidence="1">Mce/MlaD domain-containing protein</fullName>
    </recommendedName>
</protein>
<gene>
    <name evidence="2" type="ORF">CRP01_07925</name>
</gene>
<evidence type="ECO:0000313" key="3">
    <source>
        <dbReference type="Proteomes" id="UP000223913"/>
    </source>
</evidence>
<dbReference type="PANTHER" id="PTHR33371">
    <property type="entry name" value="INTERMEMBRANE PHOSPHOLIPID TRANSPORT SYSTEM BINDING PROTEIN MLAD-RELATED"/>
    <property type="match status" value="1"/>
</dbReference>
<dbReference type="InterPro" id="IPR052336">
    <property type="entry name" value="MlaD_Phospholipid_Transporter"/>
</dbReference>
<reference evidence="2 3" key="1">
    <citation type="submission" date="2017-10" db="EMBL/GenBank/DDBJ databases">
        <title>The draft genome sequence of Lewinella nigricans NBRC 102662.</title>
        <authorList>
            <person name="Wang K."/>
        </authorList>
    </citation>
    <scope>NUCLEOTIDE SEQUENCE [LARGE SCALE GENOMIC DNA]</scope>
    <source>
        <strain evidence="2 3">NBRC 102662</strain>
    </source>
</reference>
<evidence type="ECO:0000259" key="1">
    <source>
        <dbReference type="Pfam" id="PF02470"/>
    </source>
</evidence>
<name>A0A2D0NF83_FLAN2</name>
<dbReference type="AlphaFoldDB" id="A0A2D0NF83"/>
<dbReference type="Gene3D" id="1.10.287.1490">
    <property type="match status" value="1"/>
</dbReference>
<dbReference type="EMBL" id="PDUD01000011">
    <property type="protein sequence ID" value="PHN07145.1"/>
    <property type="molecule type" value="Genomic_DNA"/>
</dbReference>
<accession>A0A2D0NF83</accession>
<dbReference type="PANTHER" id="PTHR33371:SF4">
    <property type="entry name" value="INTERMEMBRANE PHOSPHOLIPID TRANSPORT SYSTEM BINDING PROTEIN MLAD"/>
    <property type="match status" value="1"/>
</dbReference>
<dbReference type="Proteomes" id="UP000223913">
    <property type="component" value="Unassembled WGS sequence"/>
</dbReference>
<keyword evidence="3" id="KW-1185">Reference proteome</keyword>
<comment type="caution">
    <text evidence="2">The sequence shown here is derived from an EMBL/GenBank/DDBJ whole genome shotgun (WGS) entry which is preliminary data.</text>
</comment>